<keyword evidence="1" id="KW-1133">Transmembrane helix</keyword>
<dbReference type="RefSeq" id="WP_043063849.1">
    <property type="nucleotide sequence ID" value="NZ_BJOA01000082.1"/>
</dbReference>
<feature type="transmembrane region" description="Helical" evidence="1">
    <location>
        <begin position="91"/>
        <end position="116"/>
    </location>
</feature>
<sequence length="162" mass="18766">MLQQERLSILRRNQYILLNAFTLLFLLIFFVIIHLFPSIPIQFIFSIAFFCNGILLLLPKGAALGPLYFFPSMRELYDYTEAKRGTEGKKARNIAIPVRFGVGALFLYQALVFPIFREPQQYSGIFFVICVALAFILINVILYFQNRKLDRSTPEQLKGYIP</sequence>
<dbReference type="EMBL" id="LGUG01000002">
    <property type="protein sequence ID" value="KON99269.1"/>
    <property type="molecule type" value="Genomic_DNA"/>
</dbReference>
<gene>
    <name evidence="2" type="ORF">AF333_00590</name>
    <name evidence="3" type="ORF">SAMN04487909_105167</name>
</gene>
<dbReference type="OrthoDB" id="2990059at2"/>
<keyword evidence="4" id="KW-1185">Reference proteome</keyword>
<dbReference type="EMBL" id="FNED01000005">
    <property type="protein sequence ID" value="SDI57732.1"/>
    <property type="molecule type" value="Genomic_DNA"/>
</dbReference>
<name>A0A0D1YJV4_ANEMI</name>
<evidence type="ECO:0000313" key="2">
    <source>
        <dbReference type="EMBL" id="KON99269.1"/>
    </source>
</evidence>
<dbReference type="Proteomes" id="UP000037269">
    <property type="component" value="Unassembled WGS sequence"/>
</dbReference>
<organism evidence="2 4">
    <name type="scientific">Aneurinibacillus migulanus</name>
    <name type="common">Bacillus migulanus</name>
    <dbReference type="NCBI Taxonomy" id="47500"/>
    <lineage>
        <taxon>Bacteria</taxon>
        <taxon>Bacillati</taxon>
        <taxon>Bacillota</taxon>
        <taxon>Bacilli</taxon>
        <taxon>Bacillales</taxon>
        <taxon>Paenibacillaceae</taxon>
        <taxon>Aneurinibacillus group</taxon>
        <taxon>Aneurinibacillus</taxon>
    </lineage>
</organism>
<feature type="transmembrane region" description="Helical" evidence="1">
    <location>
        <begin position="43"/>
        <end position="70"/>
    </location>
</feature>
<reference evidence="2 4" key="1">
    <citation type="submission" date="2015-07" db="EMBL/GenBank/DDBJ databases">
        <title>Fjat-14205 dsm 2895.</title>
        <authorList>
            <person name="Liu B."/>
            <person name="Wang J."/>
            <person name="Zhu Y."/>
            <person name="Liu G."/>
            <person name="Chen Q."/>
            <person name="Chen Z."/>
            <person name="Lan J."/>
            <person name="Che J."/>
            <person name="Ge C."/>
            <person name="Shi H."/>
            <person name="Pan Z."/>
            <person name="Liu X."/>
        </authorList>
    </citation>
    <scope>NUCLEOTIDE SEQUENCE [LARGE SCALE GENOMIC DNA]</scope>
    <source>
        <strain evidence="2 4">DSM 2895</strain>
    </source>
</reference>
<feature type="transmembrane region" description="Helical" evidence="1">
    <location>
        <begin position="122"/>
        <end position="144"/>
    </location>
</feature>
<evidence type="ECO:0000313" key="5">
    <source>
        <dbReference type="Proteomes" id="UP000182836"/>
    </source>
</evidence>
<proteinExistence type="predicted"/>
<feature type="transmembrane region" description="Helical" evidence="1">
    <location>
        <begin position="16"/>
        <end position="37"/>
    </location>
</feature>
<protein>
    <submittedName>
        <fullName evidence="2">Uncharacterized protein</fullName>
    </submittedName>
</protein>
<dbReference type="PATRIC" id="fig|47500.8.peg.1253"/>
<dbReference type="AlphaFoldDB" id="A0A0D1YJV4"/>
<reference evidence="3 5" key="2">
    <citation type="submission" date="2016-10" db="EMBL/GenBank/DDBJ databases">
        <authorList>
            <person name="de Groot N.N."/>
        </authorList>
    </citation>
    <scope>NUCLEOTIDE SEQUENCE [LARGE SCALE GENOMIC DNA]</scope>
    <source>
        <strain evidence="3 5">DSM 2895</strain>
    </source>
</reference>
<keyword evidence="1" id="KW-0812">Transmembrane</keyword>
<evidence type="ECO:0000313" key="3">
    <source>
        <dbReference type="EMBL" id="SDI57732.1"/>
    </source>
</evidence>
<evidence type="ECO:0000313" key="4">
    <source>
        <dbReference type="Proteomes" id="UP000037269"/>
    </source>
</evidence>
<accession>A0A0D1YJV4</accession>
<dbReference type="Proteomes" id="UP000182836">
    <property type="component" value="Unassembled WGS sequence"/>
</dbReference>
<evidence type="ECO:0000256" key="1">
    <source>
        <dbReference type="SAM" id="Phobius"/>
    </source>
</evidence>
<dbReference type="GeneID" id="42303713"/>
<keyword evidence="1" id="KW-0472">Membrane</keyword>